<keyword evidence="2" id="KW-0067">ATP-binding</keyword>
<dbReference type="Gene3D" id="3.40.50.620">
    <property type="entry name" value="HUPs"/>
    <property type="match status" value="1"/>
</dbReference>
<dbReference type="RefSeq" id="WP_187713214.1">
    <property type="nucleotide sequence ID" value="NZ_CP060820.1"/>
</dbReference>
<reference evidence="2 3" key="1">
    <citation type="submission" date="2020-08" db="EMBL/GenBank/DDBJ databases">
        <title>Lysobacter sp. II4 sp. nov., isolated from soil.</title>
        <authorList>
            <person name="Woo C.Y."/>
            <person name="Kim J."/>
        </authorList>
    </citation>
    <scope>NUCLEOTIDE SEQUENCE [LARGE SCALE GENOMIC DNA]</scope>
    <source>
        <strain evidence="2 3">II4</strain>
    </source>
</reference>
<evidence type="ECO:0000313" key="2">
    <source>
        <dbReference type="EMBL" id="QNP41778.1"/>
    </source>
</evidence>
<dbReference type="GO" id="GO:0005524">
    <property type="term" value="F:ATP binding"/>
    <property type="evidence" value="ECO:0007669"/>
    <property type="project" value="UniProtKB-KW"/>
</dbReference>
<proteinExistence type="predicted"/>
<dbReference type="Proteomes" id="UP000516018">
    <property type="component" value="Chromosome"/>
</dbReference>
<protein>
    <submittedName>
        <fullName evidence="2">ATP-binding protein</fullName>
    </submittedName>
</protein>
<dbReference type="AlphaFoldDB" id="A0A7H0G0G2"/>
<evidence type="ECO:0000313" key="3">
    <source>
        <dbReference type="Proteomes" id="UP000516018"/>
    </source>
</evidence>
<feature type="domain" description="Diphthamide synthase" evidence="1">
    <location>
        <begin position="10"/>
        <end position="215"/>
    </location>
</feature>
<dbReference type="InterPro" id="IPR002761">
    <property type="entry name" value="Diphthami_syn_dom"/>
</dbReference>
<dbReference type="Pfam" id="PF01902">
    <property type="entry name" value="Diphthami_syn_2"/>
    <property type="match status" value="1"/>
</dbReference>
<name>A0A7H0G0G2_9GAMM</name>
<dbReference type="SUPFAM" id="SSF52402">
    <property type="entry name" value="Adenine nucleotide alpha hydrolases-like"/>
    <property type="match status" value="1"/>
</dbReference>
<dbReference type="EMBL" id="CP060820">
    <property type="protein sequence ID" value="QNP41778.1"/>
    <property type="molecule type" value="Genomic_DNA"/>
</dbReference>
<organism evidence="2 3">
    <name type="scientific">Agrilutibacter terrestris</name>
    <dbReference type="NCBI Taxonomy" id="2865112"/>
    <lineage>
        <taxon>Bacteria</taxon>
        <taxon>Pseudomonadati</taxon>
        <taxon>Pseudomonadota</taxon>
        <taxon>Gammaproteobacteria</taxon>
        <taxon>Lysobacterales</taxon>
        <taxon>Lysobacteraceae</taxon>
        <taxon>Agrilutibacter</taxon>
    </lineage>
</organism>
<accession>A0A7H0G0G2</accession>
<dbReference type="Gene3D" id="3.90.1490.10">
    <property type="entry name" value="putative n-type atp pyrophosphatase, domain 2"/>
    <property type="match status" value="1"/>
</dbReference>
<sequence>MQRDPILLSWSGGKDAAWTLHALRQRADVDVVGLLTTVTDGFDRIAMHGIRRDILLAQAAATGLPLVEARIPQQCDNARYEAAFAAALAQARSRWPGLRTIAFGDLFLEDVRQWRAALCARLDWRIDTPLFGADTATLARDMIAGGLRATLCCVDTTQLPGEFSGREFDAALLADLPTGVDPCGERGEFHTCVHAGPMFRHPLALRCGERMLRETRFAYTDLALVV</sequence>
<evidence type="ECO:0000259" key="1">
    <source>
        <dbReference type="Pfam" id="PF01902"/>
    </source>
</evidence>
<gene>
    <name evidence="2" type="ORF">H8B22_06105</name>
</gene>
<dbReference type="KEGG" id="lsx:H8B22_06105"/>
<keyword evidence="2" id="KW-0547">Nucleotide-binding</keyword>
<keyword evidence="3" id="KW-1185">Reference proteome</keyword>
<dbReference type="InterPro" id="IPR014729">
    <property type="entry name" value="Rossmann-like_a/b/a_fold"/>
</dbReference>